<dbReference type="Gene3D" id="3.40.50.720">
    <property type="entry name" value="NAD(P)-binding Rossmann-like Domain"/>
    <property type="match status" value="1"/>
</dbReference>
<keyword evidence="27 35" id="KW-0456">Lyase</keyword>
<dbReference type="GO" id="GO:0004534">
    <property type="term" value="F:5'-3' RNA exonuclease activity"/>
    <property type="evidence" value="ECO:0007669"/>
    <property type="project" value="UniProtKB-ARBA"/>
</dbReference>
<dbReference type="GO" id="GO:0004765">
    <property type="term" value="F:shikimate kinase activity"/>
    <property type="evidence" value="ECO:0007669"/>
    <property type="project" value="UniProtKB-UniRule"/>
</dbReference>
<dbReference type="SUPFAM" id="SSF51569">
    <property type="entry name" value="Aldolase"/>
    <property type="match status" value="1"/>
</dbReference>
<keyword evidence="29 35" id="KW-0511">Multifunctional enzyme</keyword>
<dbReference type="PANTHER" id="PTHR21090">
    <property type="entry name" value="AROM/DEHYDROQUINATE SYNTHASE"/>
    <property type="match status" value="1"/>
</dbReference>
<evidence type="ECO:0000256" key="33">
    <source>
        <dbReference type="ARBA" id="ARBA00048567"/>
    </source>
</evidence>
<evidence type="ECO:0000256" key="7">
    <source>
        <dbReference type="ARBA" id="ARBA00022472"/>
    </source>
</evidence>
<evidence type="ECO:0000256" key="26">
    <source>
        <dbReference type="ARBA" id="ARBA00023163"/>
    </source>
</evidence>
<evidence type="ECO:0000256" key="25">
    <source>
        <dbReference type="ARBA" id="ARBA00023141"/>
    </source>
</evidence>
<dbReference type="Gene3D" id="3.40.50.1970">
    <property type="match status" value="1"/>
</dbReference>
<dbReference type="InterPro" id="IPR023000">
    <property type="entry name" value="Shikimate_kinase_CS"/>
</dbReference>
<dbReference type="NCBIfam" id="TIGR01356">
    <property type="entry name" value="aroA"/>
    <property type="match status" value="1"/>
</dbReference>
<comment type="similarity">
    <text evidence="5">Belongs to the 5'-3' exonuclease family. XRN2/RAT1 subfamily.</text>
</comment>
<dbReference type="GO" id="GO:0006353">
    <property type="term" value="P:DNA-templated transcription termination"/>
    <property type="evidence" value="ECO:0007669"/>
    <property type="project" value="UniProtKB-KW"/>
</dbReference>
<feature type="region of interest" description="Disordered" evidence="37">
    <location>
        <begin position="873"/>
        <end position="901"/>
    </location>
</feature>
<keyword evidence="18" id="KW-0378">Hydrolase</keyword>
<feature type="binding site" evidence="35">
    <location>
        <position position="1322"/>
    </location>
    <ligand>
        <name>Zn(2+)</name>
        <dbReference type="ChEBI" id="CHEBI:29105"/>
        <note>catalytic</note>
    </ligand>
</feature>
<dbReference type="InterPro" id="IPR056179">
    <property type="entry name" value="DHQS_C"/>
</dbReference>
<dbReference type="Gene3D" id="3.20.20.70">
    <property type="entry name" value="Aldolase class I"/>
    <property type="match status" value="1"/>
</dbReference>
<comment type="catalytic activity">
    <reaction evidence="33 35">
        <text>shikimate + ATP = 3-phosphoshikimate + ADP + H(+)</text>
        <dbReference type="Rhea" id="RHEA:13121"/>
        <dbReference type="ChEBI" id="CHEBI:15378"/>
        <dbReference type="ChEBI" id="CHEBI:30616"/>
        <dbReference type="ChEBI" id="CHEBI:36208"/>
        <dbReference type="ChEBI" id="CHEBI:145989"/>
        <dbReference type="ChEBI" id="CHEBI:456216"/>
        <dbReference type="EC" id="2.7.1.71"/>
    </reaction>
</comment>
<feature type="compositionally biased region" description="Basic and acidic residues" evidence="37">
    <location>
        <begin position="957"/>
        <end position="971"/>
    </location>
</feature>
<keyword evidence="7" id="KW-0806">Transcription termination</keyword>
<comment type="cofactor">
    <cofactor evidence="35">
        <name>Zn(2+)</name>
        <dbReference type="ChEBI" id="CHEBI:29105"/>
    </cofactor>
    <text evidence="35">Binds 2 Zn(2+) ions per subunit.</text>
</comment>
<dbReference type="PANTHER" id="PTHR21090:SF5">
    <property type="entry name" value="PENTAFUNCTIONAL AROM POLYPEPTIDE"/>
    <property type="match status" value="1"/>
</dbReference>
<feature type="binding site" evidence="35">
    <location>
        <position position="1181"/>
    </location>
    <ligand>
        <name>7-phospho-2-dehydro-3-deoxy-D-arabino-heptonate</name>
        <dbReference type="ChEBI" id="CHEBI:58394"/>
    </ligand>
</feature>
<keyword evidence="23 35" id="KW-0560">Oxidoreductase</keyword>
<feature type="region of interest" description="Disordered" evidence="37">
    <location>
        <begin position="414"/>
        <end position="485"/>
    </location>
</feature>
<evidence type="ECO:0000256" key="5">
    <source>
        <dbReference type="ARBA" id="ARBA00006994"/>
    </source>
</evidence>
<evidence type="ECO:0000256" key="10">
    <source>
        <dbReference type="ARBA" id="ARBA00022605"/>
    </source>
</evidence>
<dbReference type="SUPFAM" id="SSF56796">
    <property type="entry name" value="Dehydroquinate synthase-like"/>
    <property type="match status" value="1"/>
</dbReference>
<feature type="compositionally biased region" description="Basic and acidic residues" evidence="37">
    <location>
        <begin position="122"/>
        <end position="143"/>
    </location>
</feature>
<dbReference type="GO" id="GO:0003856">
    <property type="term" value="F:3-dehydroquinate synthase activity"/>
    <property type="evidence" value="ECO:0007669"/>
    <property type="project" value="UniProtKB-UniRule"/>
</dbReference>
<dbReference type="SUPFAM" id="SSF51735">
    <property type="entry name" value="NAD(P)-binding Rossmann-fold domains"/>
    <property type="match status" value="1"/>
</dbReference>
<evidence type="ECO:0000256" key="32">
    <source>
        <dbReference type="ARBA" id="ARBA00046943"/>
    </source>
</evidence>
<comment type="function">
    <text evidence="31">Possesses 5'-&gt;3' exoribonuclease activity. Required for the processing of nuclear mRNA and rRNA precursors. May promote the termination of transcription by RNA polymerase II. Essential for vegetative cell growth and chromosome segregation.</text>
</comment>
<dbReference type="GO" id="GO:0005524">
    <property type="term" value="F:ATP binding"/>
    <property type="evidence" value="ECO:0007669"/>
    <property type="project" value="UniProtKB-UniRule"/>
</dbReference>
<comment type="similarity">
    <text evidence="35">In the N-terminal section; belongs to the sugar phosphate cyclases superfamily. Dehydroquinate synthase family.</text>
</comment>
<dbReference type="GO" id="GO:0008652">
    <property type="term" value="P:amino acid biosynthetic process"/>
    <property type="evidence" value="ECO:0007669"/>
    <property type="project" value="UniProtKB-KW"/>
</dbReference>
<feature type="region of interest" description="3-dehydroquinase" evidence="35">
    <location>
        <begin position="2108"/>
        <end position="2328"/>
    </location>
</feature>
<evidence type="ECO:0000256" key="35">
    <source>
        <dbReference type="HAMAP-Rule" id="MF_03143"/>
    </source>
</evidence>
<dbReference type="FunFam" id="3.40.50.1970:FF:000007">
    <property type="entry name" value="Pentafunctional AROM polypeptide"/>
    <property type="match status" value="1"/>
</dbReference>
<feature type="region of interest" description="Disordered" evidence="37">
    <location>
        <begin position="517"/>
        <end position="590"/>
    </location>
</feature>
<dbReference type="CDD" id="cd18673">
    <property type="entry name" value="PIN_XRN1-2-like"/>
    <property type="match status" value="1"/>
</dbReference>
<sequence length="2635" mass="290651">MGVPALFRWLSNKYPKIVSSVIEELPQEIDGEEIPVDTTRANPNGEEMDNLYLDMNGIVHPCTHPEGKPPPANEQEMMLEIFKYTDRVVNMVRPRKLLMIAIDGVAPRAKMNQQRARRFRSAQEARENDEKKGELQKLLDRQQSKTTGDAAIREEVIQKTWDSNVITPGTPFMDILAASLRYWIAYKLNTDPAWEKLKIIISDATVPGEGEHKIMEFVRSQRASPEHDPNTRHVMYGLDADLIMLGLATHEPHFRILREDVFFQDSKPRACKLCGQPGHKAEECTGKAKEKSGEFDEKQNASPLKPFIWLHVSVLREYLGVELQVAQQPFPFDLERALDDWVFMCFFVGNDFLPHLPSLDIRENGIDTLIAIWRDNIPAMGGYLTQDGHVDMKRAQLILQGLAKQEDAIFRRRRQAEERRAANDKRRKEQDQARNEERARKRRRSSPVYDAKQNRSKGEADPDPTAGLELIKPTRGHLTKEDKDLTHSMIVNRGAIYRANMENKSAAAVLKSKLMKGGQSEPAAEETPATAENGEDATEPTSPSVLGKRKADESTEATEQETEDAGTPGRDSPVPPPPKPKDDEMPPDTVKLWEPGYADRYYEQKFGVDPQDHEFRHKVARAYAEGLAWVLLYYFQGCPSWDWYYPYHYAPFAADFVDIADMDIQFDKGKPFRPYEQLMGVLPASSNHALPKVFHDLMSNPESEIIDFYPEDFALDLNGKKFAWQGVILLPFIDEKRLLAAMEKVYPLLTDEERGRNTHGQEVLLLSEQHSLYQDLVSNFYSKKPGPPEYKLNMRVSDGLAGLVGRNDTYIPHGSLVSPLQEYGMPSLDDDHSLTVNYKIPKSSHVHKSMLLRGVKFATPMLNSADIRAVKGRAQNSGRSYGGAPLNGRGRGGHMDYSSDRPNPFAAHLDPRFMHAPPGEDPPDLPVAACPINIPRTRVLVNIKATKVIIRDITKGTKDTRDTKDSKDIKANKAARRPARARTRKAVKPKLSRNRRAKELLSHAGSCALKHLSGQLHILGETLTLGQGLQHELSREQISSIVNRFLSLPAIMTEPTRISILGRESIVADFGLWRNYVAKDLISDLPSTTYVLITDTNLGSIYTPSFQKTFEAAAASISPTPRLLVYHAPPGESSKSRQTKADIEDWMLSQNPPCGRDTVVIALGGGVIGDLTGFIAATYMRGVRYVQVPTTLLAMVDSSIGGKTAIDTPLGKNLIGAIWQPSRIYIDLEFLETLPVREFINGMAEVIKTAAISSEEEFTALEDNADIILSAARSEAKPGQGRFDGIRDILKARILASARHKAFVVSADEREGGLRNLLNWGHSIGHAIEAILTPQILHGECVAIGMVKEAELARHLGILKGVAVARIVKCISAYGLPTSMKDSRVRKLTADKHCSVDQLLFNMALDKKNDGPKKKVVLLSAIGRTYEPKASVVSNEDIGVVLAPSIEVHPGVPKTLNVTCAPPGSKSISNRALVLAALGSGTCRIKNLLHSDDTEVMLNALEKLGAATFSWEEEGEVLVVNGKGGNITASPSSLYLGNAGTASRFLTTVATLANPSTVNESILTGNNRMKQRPIGDLVDALTVNGAGIEYMERKGSLPLKITASGGFAGGAINLAAKVSSQYVSSLLMCAPYAKEPVTLRLVGGKPISQPYIDMTTAMMRSFGIDVKKSTTEEHTYHIPQGHYVNPAEYVVESDASSATYPLAIAAITGTTCTVPNIGAKSLQGDAQFAVDVLRPMGCTVEQLDHSTTVTGPANGILRPLPNVDMEPMTDAFLTASVLAAVARGEGSNHTTRIYGIANQRVKECNRIKAMKDELAKFGVVCREHDDGLEIDGIDRTTLRQPAGGIYCYDDHRVAFSFSVLSLVAPKSTLILEKECVGKTWPGWWDTMKQLFGVNLEGKELKEEELAVSGREERASASVFIIGMRGAGKTTSGNWVAKSLDRPFIDLDTELEKTEGLAIPEIIKQRGWQGFRDAELALLQRTMQDRSNGYVFACGGGIVEIPEARRLLVDYHKNKGNVLLINRDIKQVMEFLQVDKTRPAYVEDMMGVWLRRKPWFQECSNIQYYSQHSNTTELALASEDFERFMQVVTGRKDNLTEIKKKKHSFFVSLTLPNLRDCGDLLHQICVGSDAVELRVDLLKDPASGSDIPSVDFVAEQMSFLRRRVSLPIIFTIRTKSQGGRFPDDAHDAALALYKLAFRSGCEFVDLEIAFPDELLRTVIEMKGHSKIIASHHDPEGKLSWANMSWIPSYNRALEYGDIIKLVGVAKSLDDNTALRKFKNWAEQAHDVPLIAINMGDQGQLSRILNGFMTPVSHPSLPFKAAPGQLSATEIRRGLALMGEIKAKKFAVFGSPVSGSRSPALHNTLFIEAGLPHVYSRLETTNVEDVKDFIHAPDFGGASVTIPLKLDIMPLLDEVANEAEIIGAVNTIVPVPNGDKPQRLIGYNTDWQGMVQVLRNAGIYGSTGTESAVVIGGGGTARAAIYALHQMGFSPIYVVGRTASKLEGMVSTFPTSYNIRVVDNHEQLDTVPQVAIGTIPADRPIDPAMRETLCHMFERAQEADGTLIGKSIADKSPRVLLEMAYKPAVTALMQLASDAGWKTIPGLEVLVGQGVNQFAHWTGIVPLYRVARDAVMGPDSA</sequence>
<feature type="binding site" evidence="35">
    <location>
        <begin position="1315"/>
        <end position="1319"/>
    </location>
    <ligand>
        <name>7-phospho-2-dehydro-3-deoxy-D-arabino-heptonate</name>
        <dbReference type="ChEBI" id="CHEBI:58394"/>
    </ligand>
</feature>
<dbReference type="Pfam" id="PF00275">
    <property type="entry name" value="EPSP_synthase"/>
    <property type="match status" value="1"/>
</dbReference>
<keyword evidence="26" id="KW-0804">Transcription</keyword>
<comment type="catalytic activity">
    <reaction evidence="35">
        <text>3-dehydroquinate = 3-dehydroshikimate + H2O</text>
        <dbReference type="Rhea" id="RHEA:21096"/>
        <dbReference type="ChEBI" id="CHEBI:15377"/>
        <dbReference type="ChEBI" id="CHEBI:16630"/>
        <dbReference type="ChEBI" id="CHEBI:32364"/>
        <dbReference type="EC" id="4.2.1.10"/>
    </reaction>
</comment>
<dbReference type="CDD" id="cd08195">
    <property type="entry name" value="DHQS"/>
    <property type="match status" value="1"/>
</dbReference>
<dbReference type="CDD" id="cd00502">
    <property type="entry name" value="DHQase_I"/>
    <property type="match status" value="1"/>
</dbReference>
<dbReference type="HAMAP" id="MF_00210">
    <property type="entry name" value="EPSP_synth"/>
    <property type="match status" value="1"/>
</dbReference>
<evidence type="ECO:0000256" key="3">
    <source>
        <dbReference type="ARBA" id="ARBA00004811"/>
    </source>
</evidence>
<dbReference type="FunFam" id="3.40.50.300:FF:001256">
    <property type="entry name" value="Pentafunctional AROM polypeptide"/>
    <property type="match status" value="1"/>
</dbReference>
<feature type="binding site" evidence="35">
    <location>
        <begin position="1190"/>
        <end position="1191"/>
    </location>
    <ligand>
        <name>NAD(+)</name>
        <dbReference type="ChEBI" id="CHEBI:57540"/>
    </ligand>
</feature>
<evidence type="ECO:0000256" key="8">
    <source>
        <dbReference type="ARBA" id="ARBA00022490"/>
    </source>
</evidence>
<evidence type="ECO:0000256" key="17">
    <source>
        <dbReference type="ARBA" id="ARBA00022777"/>
    </source>
</evidence>
<dbReference type="GO" id="GO:0008270">
    <property type="term" value="F:zinc ion binding"/>
    <property type="evidence" value="ECO:0007669"/>
    <property type="project" value="UniProtKB-KW"/>
</dbReference>
<reference evidence="40" key="1">
    <citation type="journal article" date="2015" name="Genome Announc.">
        <title>Draft genome sequence of the fungus Penicillium brasilianum MG11.</title>
        <authorList>
            <person name="Horn F."/>
            <person name="Linde J."/>
            <person name="Mattern D.J."/>
            <person name="Walther G."/>
            <person name="Guthke R."/>
            <person name="Brakhage A.A."/>
            <person name="Valiante V."/>
        </authorList>
    </citation>
    <scope>NUCLEOTIDE SEQUENCE [LARGE SCALE GENOMIC DNA]</scope>
    <source>
        <strain evidence="40">MG11</strain>
    </source>
</reference>
<comment type="catalytic activity">
    <reaction evidence="35">
        <text>7-phospho-2-dehydro-3-deoxy-D-arabino-heptonate = 3-dehydroquinate + phosphate</text>
        <dbReference type="Rhea" id="RHEA:21968"/>
        <dbReference type="ChEBI" id="CHEBI:32364"/>
        <dbReference type="ChEBI" id="CHEBI:43474"/>
        <dbReference type="ChEBI" id="CHEBI:58394"/>
        <dbReference type="EC" id="4.2.3.4"/>
    </reaction>
</comment>
<feature type="binding site" evidence="35">
    <location>
        <begin position="1230"/>
        <end position="1233"/>
    </location>
    <ligand>
        <name>NAD(+)</name>
        <dbReference type="ChEBI" id="CHEBI:57540"/>
    </ligand>
</feature>
<dbReference type="CDD" id="cd00464">
    <property type="entry name" value="SK"/>
    <property type="match status" value="1"/>
</dbReference>
<evidence type="ECO:0000256" key="24">
    <source>
        <dbReference type="ARBA" id="ARBA00023015"/>
    </source>
</evidence>
<comment type="similarity">
    <text evidence="6">Belongs to the EPSP synthase family.</text>
</comment>
<feature type="binding site" evidence="35">
    <location>
        <begin position="1132"/>
        <end position="1135"/>
    </location>
    <ligand>
        <name>NAD(+)</name>
        <dbReference type="ChEBI" id="CHEBI:57540"/>
    </ligand>
</feature>
<evidence type="ECO:0000256" key="31">
    <source>
        <dbReference type="ARBA" id="ARBA00046137"/>
    </source>
</evidence>
<feature type="region of interest" description="Disordered" evidence="37">
    <location>
        <begin position="957"/>
        <end position="984"/>
    </location>
</feature>
<feature type="binding site" evidence="35">
    <location>
        <begin position="1245"/>
        <end position="1248"/>
    </location>
    <ligand>
        <name>7-phospho-2-dehydro-3-deoxy-D-arabino-heptonate</name>
        <dbReference type="ChEBI" id="CHEBI:58394"/>
    </ligand>
</feature>
<feature type="active site" description="Schiff-base intermediate with substrate; for 3-dehydroquinate dehydratase activity" evidence="35">
    <location>
        <position position="2259"/>
    </location>
</feature>
<comment type="pathway">
    <text evidence="35">Metabolic intermediate biosynthesis; chorismate biosynthesis; chorismate from D-erythrose 4-phosphate and phosphoenolpyruvate: step 4/7.</text>
</comment>
<feature type="region of interest" description="Shikimate dehydrogenase" evidence="35">
    <location>
        <begin position="2341"/>
        <end position="2635"/>
    </location>
</feature>
<dbReference type="InterPro" id="IPR027417">
    <property type="entry name" value="P-loop_NTPase"/>
</dbReference>
<dbReference type="HAMAP" id="MF_03143">
    <property type="entry name" value="Pentafunct_AroM"/>
    <property type="match status" value="1"/>
</dbReference>
<dbReference type="SUPFAM" id="SSF53223">
    <property type="entry name" value="Aminoacid dehydrogenase-like, N-terminal domain"/>
    <property type="match status" value="1"/>
</dbReference>
<dbReference type="EC" id="4.2.1.10" evidence="35"/>
<evidence type="ECO:0000256" key="13">
    <source>
        <dbReference type="ARBA" id="ARBA00022722"/>
    </source>
</evidence>
<dbReference type="GO" id="GO:0004764">
    <property type="term" value="F:shikimate 3-dehydrogenase (NADP+) activity"/>
    <property type="evidence" value="ECO:0007669"/>
    <property type="project" value="UniProtKB-UniRule"/>
</dbReference>
<dbReference type="Gene3D" id="3.40.50.300">
    <property type="entry name" value="P-loop containing nucleotide triphosphate hydrolases"/>
    <property type="match status" value="1"/>
</dbReference>
<evidence type="ECO:0000256" key="23">
    <source>
        <dbReference type="ARBA" id="ARBA00023002"/>
    </source>
</evidence>
<keyword evidence="22 35" id="KW-0521">NADP</keyword>
<keyword evidence="20" id="KW-0269">Exonuclease</keyword>
<dbReference type="InterPro" id="IPR041121">
    <property type="entry name" value="SDH_C"/>
</dbReference>
<protein>
    <recommendedName>
        <fullName evidence="35">Pentafunctional AROM polypeptide</fullName>
    </recommendedName>
    <domain>
        <recommendedName>
            <fullName evidence="35">3-dehydroquinate synthase</fullName>
            <shortName evidence="35">DHQS</shortName>
            <ecNumber evidence="35">4.2.3.4</ecNumber>
        </recommendedName>
    </domain>
    <domain>
        <recommendedName>
            <fullName evidence="35">3-phosphoshikimate 1-carboxyvinyltransferase</fullName>
            <ecNumber evidence="35">2.5.1.19</ecNumber>
        </recommendedName>
        <alternativeName>
            <fullName evidence="35">5-enolpyruvylshikimate-3-phosphate synthase</fullName>
            <shortName evidence="35">EPSP synthase</shortName>
            <shortName evidence="35">EPSPS</shortName>
        </alternativeName>
    </domain>
    <domain>
        <recommendedName>
            <fullName evidence="35">Shikimate kinase</fullName>
            <shortName evidence="35">SK</shortName>
            <ecNumber evidence="35">2.7.1.71</ecNumber>
        </recommendedName>
    </domain>
    <domain>
        <recommendedName>
            <fullName evidence="35">3-dehydroquinate dehydratase</fullName>
            <shortName evidence="35">3-dehydroquinase</shortName>
            <ecNumber evidence="35">4.2.1.10</ecNumber>
        </recommendedName>
    </domain>
    <domain>
        <recommendedName>
            <fullName evidence="35">Shikimate dehydrogenase</fullName>
            <ecNumber evidence="35">1.1.1.25</ecNumber>
        </recommendedName>
    </domain>
</protein>
<dbReference type="NCBIfam" id="TIGR01809">
    <property type="entry name" value="Shik-DH-AROM"/>
    <property type="match status" value="1"/>
</dbReference>
<dbReference type="EC" id="2.7.1.71" evidence="35"/>
<evidence type="ECO:0000256" key="4">
    <source>
        <dbReference type="ARBA" id="ARBA00004842"/>
    </source>
</evidence>
<evidence type="ECO:0000256" key="16">
    <source>
        <dbReference type="ARBA" id="ARBA00022771"/>
    </source>
</evidence>
<evidence type="ECO:0000256" key="28">
    <source>
        <dbReference type="ARBA" id="ARBA00023242"/>
    </source>
</evidence>
<dbReference type="EMBL" id="CDHK01000003">
    <property type="protein sequence ID" value="CEO59356.1"/>
    <property type="molecule type" value="Genomic_DNA"/>
</dbReference>
<keyword evidence="40" id="KW-1185">Reference proteome</keyword>
<evidence type="ECO:0000256" key="22">
    <source>
        <dbReference type="ARBA" id="ARBA00022857"/>
    </source>
</evidence>
<dbReference type="InterPro" id="IPR008289">
    <property type="entry name" value="Pentafunct_AroM"/>
</dbReference>
<dbReference type="Pfam" id="PF08501">
    <property type="entry name" value="Shikimate_dh_N"/>
    <property type="match status" value="1"/>
</dbReference>
<dbReference type="SUPFAM" id="SSF55205">
    <property type="entry name" value="EPT/RTPC-like"/>
    <property type="match status" value="1"/>
</dbReference>
<dbReference type="Pfam" id="PF03159">
    <property type="entry name" value="XRN_N"/>
    <property type="match status" value="1"/>
</dbReference>
<feature type="binding site" evidence="35">
    <location>
        <position position="1213"/>
    </location>
    <ligand>
        <name>7-phospho-2-dehydro-3-deoxy-D-arabino-heptonate</name>
        <dbReference type="ChEBI" id="CHEBI:58394"/>
    </ligand>
</feature>
<evidence type="ECO:0000313" key="40">
    <source>
        <dbReference type="Proteomes" id="UP000042958"/>
    </source>
</evidence>
<evidence type="ECO:0000256" key="12">
    <source>
        <dbReference type="ARBA" id="ARBA00022679"/>
    </source>
</evidence>
<dbReference type="Pfam" id="PF01202">
    <property type="entry name" value="SKI"/>
    <property type="match status" value="1"/>
</dbReference>
<dbReference type="Pfam" id="PF01487">
    <property type="entry name" value="DHquinase_I"/>
    <property type="match status" value="1"/>
</dbReference>
<keyword evidence="19 35" id="KW-0862">Zinc</keyword>
<comment type="pathway">
    <text evidence="35">Metabolic intermediate biosynthesis; chorismate biosynthesis; chorismate from D-erythrose 4-phosphate and phosphoenolpyruvate: step 3/7.</text>
</comment>
<dbReference type="Gene3D" id="3.65.10.10">
    <property type="entry name" value="Enolpyruvate transferase domain"/>
    <property type="match status" value="2"/>
</dbReference>
<dbReference type="FunFam" id="3.20.20.70:FF:000135">
    <property type="entry name" value="Pentafunctional AROM polypeptide"/>
    <property type="match status" value="1"/>
</dbReference>
<comment type="subunit">
    <text evidence="32">Interacts with RAI1; the interaction is direct, stabilizes RAT1 protein structure and may stimulate its exoribonuclease activity. The interaction also stimulates RAI1 pyrophosphohydrolase activity, probably by recruiting it to mRNA substrates.</text>
</comment>
<evidence type="ECO:0000256" key="9">
    <source>
        <dbReference type="ARBA" id="ARBA00022552"/>
    </source>
</evidence>
<dbReference type="GO" id="GO:0009423">
    <property type="term" value="P:chorismate biosynthetic process"/>
    <property type="evidence" value="ECO:0007669"/>
    <property type="project" value="UniProtKB-UniRule"/>
</dbReference>
<keyword evidence="9" id="KW-0698">rRNA processing</keyword>
<evidence type="ECO:0000256" key="1">
    <source>
        <dbReference type="ARBA" id="ARBA00004123"/>
    </source>
</evidence>
<dbReference type="InterPro" id="IPR041412">
    <property type="entry name" value="Xrn1_helical"/>
</dbReference>
<dbReference type="GO" id="GO:0006397">
    <property type="term" value="P:mRNA processing"/>
    <property type="evidence" value="ECO:0007669"/>
    <property type="project" value="UniProtKB-KW"/>
</dbReference>
<feature type="binding site" evidence="35">
    <location>
        <position position="1322"/>
    </location>
    <ligand>
        <name>7-phospho-2-dehydro-3-deoxy-D-arabino-heptonate</name>
        <dbReference type="ChEBI" id="CHEBI:58394"/>
    </ligand>
</feature>
<dbReference type="PROSITE" id="PS00104">
    <property type="entry name" value="EPSP_SYNTHASE_1"/>
    <property type="match status" value="1"/>
</dbReference>
<feature type="binding site" evidence="35">
    <location>
        <position position="1338"/>
    </location>
    <ligand>
        <name>7-phospho-2-dehydro-3-deoxy-D-arabino-heptonate</name>
        <dbReference type="ChEBI" id="CHEBI:58394"/>
    </ligand>
</feature>
<dbReference type="EC" id="2.5.1.19" evidence="35"/>
<feature type="binding site" evidence="35">
    <location>
        <position position="1197"/>
    </location>
    <ligand>
        <name>7-phospho-2-dehydro-3-deoxy-D-arabino-heptonate</name>
        <dbReference type="ChEBI" id="CHEBI:58394"/>
    </ligand>
</feature>
<dbReference type="Pfam" id="PF01761">
    <property type="entry name" value="DHQ_synthase"/>
    <property type="match status" value="1"/>
</dbReference>
<feature type="region of interest" description="Disordered" evidence="37">
    <location>
        <begin position="122"/>
        <end position="147"/>
    </location>
</feature>
<feature type="binding site" evidence="35">
    <location>
        <begin position="1922"/>
        <end position="1929"/>
    </location>
    <ligand>
        <name>ATP</name>
        <dbReference type="ChEBI" id="CHEBI:30616"/>
    </ligand>
</feature>
<dbReference type="GO" id="GO:0003855">
    <property type="term" value="F:3-dehydroquinate dehydratase activity"/>
    <property type="evidence" value="ECO:0007669"/>
    <property type="project" value="UniProtKB-UniRule"/>
</dbReference>
<feature type="binding site" evidence="35">
    <location>
        <position position="1203"/>
    </location>
    <ligand>
        <name>7-phospho-2-dehydro-3-deoxy-D-arabino-heptonate</name>
        <dbReference type="ChEBI" id="CHEBI:58394"/>
    </ligand>
</feature>
<keyword evidence="17 35" id="KW-0418">Kinase</keyword>
<dbReference type="InterPro" id="IPR031322">
    <property type="entry name" value="Shikimate/glucono_kinase"/>
</dbReference>
<feature type="binding site" evidence="35">
    <location>
        <begin position="1165"/>
        <end position="1167"/>
    </location>
    <ligand>
        <name>NAD(+)</name>
        <dbReference type="ChEBI" id="CHEBI:57540"/>
    </ligand>
</feature>
<evidence type="ECO:0000256" key="30">
    <source>
        <dbReference type="ARBA" id="ARBA00044633"/>
    </source>
</evidence>
<feature type="binding site" evidence="35">
    <location>
        <position position="1245"/>
    </location>
    <ligand>
        <name>Zn(2+)</name>
        <dbReference type="ChEBI" id="CHEBI:29105"/>
        <note>catalytic</note>
    </ligand>
</feature>
<dbReference type="InterPro" id="IPR016037">
    <property type="entry name" value="DHQ_synth_AroB"/>
</dbReference>
<dbReference type="InterPro" id="IPR018508">
    <property type="entry name" value="3-dehydroquinate_DH_AS"/>
</dbReference>
<keyword evidence="14 35" id="KW-0479">Metal-binding</keyword>
<dbReference type="FunFam" id="3.40.50.12390:FF:000005">
    <property type="entry name" value="5'-3' exoribonuclease 2"/>
    <property type="match status" value="1"/>
</dbReference>
<dbReference type="GO" id="GO:0003866">
    <property type="term" value="F:3-phosphoshikimate 1-carboxyvinyltransferase activity"/>
    <property type="evidence" value="ECO:0007669"/>
    <property type="project" value="UniProtKB-UniRule"/>
</dbReference>
<comment type="subcellular location">
    <subcellularLocation>
        <location evidence="2 35">Cytoplasm</location>
    </subcellularLocation>
    <subcellularLocation>
        <location evidence="1">Nucleus</location>
    </subcellularLocation>
</comment>
<dbReference type="InterPro" id="IPR001381">
    <property type="entry name" value="DHquinase_I"/>
</dbReference>
<keyword evidence="13" id="KW-0540">Nuclease</keyword>
<dbReference type="CDD" id="cd01556">
    <property type="entry name" value="EPSP_synthase"/>
    <property type="match status" value="1"/>
</dbReference>
<evidence type="ECO:0000256" key="2">
    <source>
        <dbReference type="ARBA" id="ARBA00004496"/>
    </source>
</evidence>
<comment type="pathway">
    <text evidence="4 35">Metabolic intermediate biosynthesis; chorismate biosynthesis; chorismate from D-erythrose 4-phosphate and phosphoenolpyruvate: step 5/7.</text>
</comment>
<comment type="pathway">
    <text evidence="35">Metabolic intermediate biosynthesis; chorismate biosynthesis; chorismate from D-erythrose 4-phosphate and phosphoenolpyruvate: step 2/7.</text>
</comment>
<dbReference type="Proteomes" id="UP000042958">
    <property type="component" value="Unassembled WGS sequence"/>
</dbReference>
<dbReference type="InterPro" id="IPR030960">
    <property type="entry name" value="DHQS/DOIS_N"/>
</dbReference>
<dbReference type="FunFam" id="1.25.40.1050:FF:000002">
    <property type="entry name" value="5'-3' exoribonuclease"/>
    <property type="match status" value="1"/>
</dbReference>
<keyword evidence="21 35" id="KW-0067">ATP-binding</keyword>
<dbReference type="PROSITE" id="PS50158">
    <property type="entry name" value="ZF_CCHC"/>
    <property type="match status" value="1"/>
</dbReference>
<feature type="active site" description="For EPSP synthase activity" evidence="35">
    <location>
        <position position="1875"/>
    </location>
</feature>
<dbReference type="SUPFAM" id="SSF52540">
    <property type="entry name" value="P-loop containing nucleoside triphosphate hydrolases"/>
    <property type="match status" value="1"/>
</dbReference>
<dbReference type="PROSITE" id="PS01128">
    <property type="entry name" value="SHIKIMATE_KINASE"/>
    <property type="match status" value="1"/>
</dbReference>
<dbReference type="OrthoDB" id="197068at2759"/>
<evidence type="ECO:0000313" key="39">
    <source>
        <dbReference type="EMBL" id="CEO59356.1"/>
    </source>
</evidence>
<feature type="region of interest" description="Shikimate kinase" evidence="35">
    <location>
        <begin position="1915"/>
        <end position="2107"/>
    </location>
</feature>
<feature type="domain" description="CCHC-type" evidence="38">
    <location>
        <begin position="271"/>
        <end position="284"/>
    </location>
</feature>
<dbReference type="Gene3D" id="1.20.1090.10">
    <property type="entry name" value="Dehydroquinate synthase-like - alpha domain"/>
    <property type="match status" value="1"/>
</dbReference>
<evidence type="ECO:0000259" key="38">
    <source>
        <dbReference type="PROSITE" id="PS50158"/>
    </source>
</evidence>
<keyword evidence="16 36" id="KW-0863">Zinc-finger</keyword>
<comment type="pathway">
    <text evidence="3 35">Metabolic intermediate biosynthesis; chorismate biosynthesis; chorismate from D-erythrose 4-phosphate and phosphoenolpyruvate: step 6/7.</text>
</comment>
<dbReference type="Gene3D" id="3.40.50.12390">
    <property type="match status" value="2"/>
</dbReference>
<feature type="region of interest" description="3-dehydroquinate synthase" evidence="35">
    <location>
        <begin position="1"/>
        <end position="1435"/>
    </location>
</feature>
<feature type="active site" description="Proton acceptor; for 3-dehydroquinate synthase activity" evidence="35">
    <location>
        <position position="1311"/>
    </location>
</feature>
<dbReference type="InterPro" id="IPR000623">
    <property type="entry name" value="Shikimate_kinase/TSH1"/>
</dbReference>
<dbReference type="InterPro" id="IPR023193">
    <property type="entry name" value="EPSP_synthase_CS"/>
</dbReference>
<comment type="similarity">
    <text evidence="35">In the C-terminal section; belongs to the shikimate dehydrogenase family.</text>
</comment>
<comment type="function">
    <text evidence="34 35">The AROM polypeptide catalyzes 5 consecutive enzymatic reactions in prechorismate polyaromatic amino acid biosynthesis.</text>
</comment>
<feature type="binding site" evidence="35">
    <location>
        <begin position="1095"/>
        <end position="1097"/>
    </location>
    <ligand>
        <name>NAD(+)</name>
        <dbReference type="ChEBI" id="CHEBI:57540"/>
    </ligand>
</feature>
<gene>
    <name evidence="39" type="ORF">PMG11_04033</name>
</gene>
<evidence type="ECO:0000256" key="15">
    <source>
        <dbReference type="ARBA" id="ARBA00022741"/>
    </source>
</evidence>
<dbReference type="PROSITE" id="PS01028">
    <property type="entry name" value="DEHYDROQUINASE_I"/>
    <property type="match status" value="1"/>
</dbReference>
<dbReference type="PROSITE" id="PS00885">
    <property type="entry name" value="EPSP_SYNTHASE_2"/>
    <property type="match status" value="1"/>
</dbReference>
<dbReference type="Pfam" id="PF17846">
    <property type="entry name" value="XRN_M"/>
    <property type="match status" value="1"/>
</dbReference>
<keyword evidence="11" id="KW-0507">mRNA processing</keyword>
<keyword evidence="28" id="KW-0539">Nucleus</keyword>
<keyword evidence="25 35" id="KW-0057">Aromatic amino acid biosynthesis</keyword>
<dbReference type="InterPro" id="IPR013792">
    <property type="entry name" value="RNA3'P_cycl/enolpyr_Trfase_a/b"/>
</dbReference>
<keyword evidence="8 35" id="KW-0963">Cytoplasm</keyword>
<feature type="binding site" evidence="35">
    <location>
        <position position="1212"/>
    </location>
    <ligand>
        <name>NAD(+)</name>
        <dbReference type="ChEBI" id="CHEBI:57540"/>
    </ligand>
</feature>
<dbReference type="InterPro" id="IPR036968">
    <property type="entry name" value="Enolpyruvate_Tfrase_sf"/>
</dbReference>
<feature type="active site" description="Proton acceptor; for 3-dehydroquinate synthase activity" evidence="35">
    <location>
        <position position="1326"/>
    </location>
</feature>
<evidence type="ECO:0000256" key="18">
    <source>
        <dbReference type="ARBA" id="ARBA00022801"/>
    </source>
</evidence>
<dbReference type="PRINTS" id="PR01100">
    <property type="entry name" value="SHIKIMTKNASE"/>
</dbReference>
<dbReference type="EC" id="4.2.3.4" evidence="35"/>
<dbReference type="FunFam" id="1.20.1090.10:FF:000007">
    <property type="entry name" value="Pentafunctional AROM polypeptide"/>
    <property type="match status" value="1"/>
</dbReference>
<dbReference type="InterPro" id="IPR013785">
    <property type="entry name" value="Aldolase_TIM"/>
</dbReference>
<dbReference type="FunFam" id="3.65.10.10:FF:000008">
    <property type="entry name" value="Pentafunctional AROM polypeptide"/>
    <property type="match status" value="1"/>
</dbReference>
<dbReference type="STRING" id="104259.A0A0F7VF77"/>
<dbReference type="EC" id="1.1.1.25" evidence="35"/>
<feature type="binding site" evidence="35">
    <location>
        <position position="1338"/>
    </location>
    <ligand>
        <name>Zn(2+)</name>
        <dbReference type="ChEBI" id="CHEBI:29105"/>
        <note>catalytic</note>
    </ligand>
</feature>
<dbReference type="GO" id="GO:0005634">
    <property type="term" value="C:nucleus"/>
    <property type="evidence" value="ECO:0007669"/>
    <property type="project" value="UniProtKB-SubCell"/>
</dbReference>
<dbReference type="GO" id="GO:0005737">
    <property type="term" value="C:cytoplasm"/>
    <property type="evidence" value="ECO:0007669"/>
    <property type="project" value="UniProtKB-SubCell"/>
</dbReference>
<feature type="region of interest" description="EPSP synthase" evidence="35">
    <location>
        <begin position="1448"/>
        <end position="1893"/>
    </location>
</feature>
<dbReference type="InterPro" id="IPR010110">
    <property type="entry name" value="Shikimate_DH_AroM-type"/>
</dbReference>
<evidence type="ECO:0000256" key="37">
    <source>
        <dbReference type="SAM" id="MobiDB-lite"/>
    </source>
</evidence>
<keyword evidence="12 35" id="KW-0808">Transferase</keyword>
<feature type="compositionally biased region" description="Basic and acidic residues" evidence="37">
    <location>
        <begin position="414"/>
        <end position="439"/>
    </location>
</feature>
<accession>A0A0F7VF77</accession>
<dbReference type="GO" id="GO:0003676">
    <property type="term" value="F:nucleic acid binding"/>
    <property type="evidence" value="ECO:0007669"/>
    <property type="project" value="InterPro"/>
</dbReference>
<dbReference type="InterPro" id="IPR013708">
    <property type="entry name" value="Shikimate_DH-bd_N"/>
</dbReference>
<feature type="active site" description="Proton acceptor; for 3-dehydroquinate dehydratase activity" evidence="35">
    <location>
        <position position="2231"/>
    </location>
</feature>
<keyword evidence="15 35" id="KW-0547">Nucleotide-binding</keyword>
<dbReference type="Pfam" id="PF24621">
    <property type="entry name" value="DHQS_C"/>
    <property type="match status" value="1"/>
</dbReference>
<feature type="binding site" evidence="35">
    <location>
        <position position="1301"/>
    </location>
    <ligand>
        <name>7-phospho-2-dehydro-3-deoxy-D-arabino-heptonate</name>
        <dbReference type="ChEBI" id="CHEBI:58394"/>
    </ligand>
</feature>
<dbReference type="FunFam" id="3.40.50.12390:FF:000003">
    <property type="entry name" value="5'-3' exoribonuclease"/>
    <property type="match status" value="1"/>
</dbReference>
<feature type="compositionally biased region" description="Basic residues" evidence="37">
    <location>
        <begin position="973"/>
        <end position="984"/>
    </location>
</feature>
<name>A0A0F7VF77_PENBI</name>
<dbReference type="CDD" id="cd01065">
    <property type="entry name" value="NAD_bind_Shikimate_DH"/>
    <property type="match status" value="1"/>
</dbReference>
<dbReference type="Gene3D" id="1.25.40.1050">
    <property type="match status" value="1"/>
</dbReference>
<comment type="similarity">
    <text evidence="35">In the 2nd section; belongs to the EPSP synthase family.</text>
</comment>
<evidence type="ECO:0000256" key="34">
    <source>
        <dbReference type="ARBA" id="ARBA00054455"/>
    </source>
</evidence>
<comment type="catalytic activity">
    <reaction evidence="35">
        <text>shikimate + NADP(+) = 3-dehydroshikimate + NADPH + H(+)</text>
        <dbReference type="Rhea" id="RHEA:17737"/>
        <dbReference type="ChEBI" id="CHEBI:15378"/>
        <dbReference type="ChEBI" id="CHEBI:16630"/>
        <dbReference type="ChEBI" id="CHEBI:36208"/>
        <dbReference type="ChEBI" id="CHEBI:57783"/>
        <dbReference type="ChEBI" id="CHEBI:58349"/>
        <dbReference type="EC" id="1.1.1.25"/>
    </reaction>
</comment>
<evidence type="ECO:0000256" key="19">
    <source>
        <dbReference type="ARBA" id="ARBA00022833"/>
    </source>
</evidence>
<feature type="binding site" evidence="35">
    <location>
        <position position="1407"/>
    </location>
    <ligand>
        <name>7-phospho-2-dehydro-3-deoxy-D-arabino-heptonate</name>
        <dbReference type="ChEBI" id="CHEBI:58394"/>
    </ligand>
</feature>
<comment type="catalytic activity">
    <reaction evidence="30">
        <text>3-phosphoshikimate + phosphoenolpyruvate = 5-O-(1-carboxyvinyl)-3-phosphoshikimate + phosphate</text>
        <dbReference type="Rhea" id="RHEA:21256"/>
        <dbReference type="ChEBI" id="CHEBI:43474"/>
        <dbReference type="ChEBI" id="CHEBI:57701"/>
        <dbReference type="ChEBI" id="CHEBI:58702"/>
        <dbReference type="ChEBI" id="CHEBI:145989"/>
        <dbReference type="EC" id="2.5.1.19"/>
    </reaction>
    <physiologicalReaction direction="left-to-right" evidence="30">
        <dbReference type="Rhea" id="RHEA:21257"/>
    </physiologicalReaction>
</comment>
<dbReference type="Gene3D" id="3.40.50.10860">
    <property type="entry name" value="Leucine Dehydrogenase, chain A, domain 1"/>
    <property type="match status" value="1"/>
</dbReference>
<feature type="compositionally biased region" description="Low complexity" evidence="37">
    <location>
        <begin position="521"/>
        <end position="532"/>
    </location>
</feature>
<dbReference type="InterPro" id="IPR036291">
    <property type="entry name" value="NAD(P)-bd_dom_sf"/>
</dbReference>
<dbReference type="FunFam" id="3.65.10.10:FF:000007">
    <property type="entry name" value="Pentafunctional AROM polypeptide"/>
    <property type="match status" value="1"/>
</dbReference>
<evidence type="ECO:0000256" key="21">
    <source>
        <dbReference type="ARBA" id="ARBA00022840"/>
    </source>
</evidence>
<comment type="similarity">
    <text evidence="35">In the 3rd section; belongs to the shikimate kinase family.</text>
</comment>
<feature type="compositionally biased region" description="Acidic residues" evidence="37">
    <location>
        <begin position="554"/>
        <end position="564"/>
    </location>
</feature>
<comment type="subunit">
    <text evidence="35">Homodimer.</text>
</comment>
<evidence type="ECO:0000256" key="36">
    <source>
        <dbReference type="PROSITE-ProRule" id="PRU00047"/>
    </source>
</evidence>
<dbReference type="Pfam" id="PF18317">
    <property type="entry name" value="SDH_C"/>
    <property type="match status" value="1"/>
</dbReference>
<dbReference type="GO" id="GO:0009073">
    <property type="term" value="P:aromatic amino acid family biosynthetic process"/>
    <property type="evidence" value="ECO:0007669"/>
    <property type="project" value="UniProtKB-UniRule"/>
</dbReference>
<evidence type="ECO:0000256" key="20">
    <source>
        <dbReference type="ARBA" id="ARBA00022839"/>
    </source>
</evidence>
<dbReference type="GO" id="GO:0006364">
    <property type="term" value="P:rRNA processing"/>
    <property type="evidence" value="ECO:0007669"/>
    <property type="project" value="UniProtKB-KW"/>
</dbReference>
<dbReference type="InterPro" id="IPR046346">
    <property type="entry name" value="Aminoacid_DH-like_N_sf"/>
</dbReference>
<dbReference type="InterPro" id="IPR001986">
    <property type="entry name" value="Enolpyruvate_Tfrase_dom"/>
</dbReference>
<keyword evidence="10 35" id="KW-0028">Amino-acid biosynthesis</keyword>
<comment type="similarity">
    <text evidence="35">In the 4th section; belongs to the type-I 3-dehydroquinase family.</text>
</comment>
<evidence type="ECO:0000256" key="27">
    <source>
        <dbReference type="ARBA" id="ARBA00023239"/>
    </source>
</evidence>
<dbReference type="UniPathway" id="UPA00053">
    <property type="reaction ID" value="UER00085"/>
</dbReference>
<dbReference type="InterPro" id="IPR004859">
    <property type="entry name" value="Xrn1_N"/>
</dbReference>
<keyword evidence="24" id="KW-0805">Transcription regulation</keyword>
<organism evidence="39 40">
    <name type="scientific">Penicillium brasilianum</name>
    <dbReference type="NCBI Taxonomy" id="104259"/>
    <lineage>
        <taxon>Eukaryota</taxon>
        <taxon>Fungi</taxon>
        <taxon>Dikarya</taxon>
        <taxon>Ascomycota</taxon>
        <taxon>Pezizomycotina</taxon>
        <taxon>Eurotiomycetes</taxon>
        <taxon>Eurotiomycetidae</taxon>
        <taxon>Eurotiales</taxon>
        <taxon>Aspergillaceae</taxon>
        <taxon>Penicillium</taxon>
    </lineage>
</organism>
<feature type="binding site" evidence="35">
    <location>
        <position position="1241"/>
    </location>
    <ligand>
        <name>NAD(+)</name>
        <dbReference type="ChEBI" id="CHEBI:57540"/>
    </ligand>
</feature>
<dbReference type="HAMAP" id="MF_00109">
    <property type="entry name" value="Shikimate_kinase"/>
    <property type="match status" value="1"/>
</dbReference>
<dbReference type="NCBIfam" id="TIGR01093">
    <property type="entry name" value="aroD"/>
    <property type="match status" value="1"/>
</dbReference>
<evidence type="ECO:0000256" key="11">
    <source>
        <dbReference type="ARBA" id="ARBA00022664"/>
    </source>
</evidence>
<dbReference type="InterPro" id="IPR001878">
    <property type="entry name" value="Znf_CCHC"/>
</dbReference>
<feature type="binding site" evidence="35">
    <location>
        <position position="1170"/>
    </location>
    <ligand>
        <name>NAD(+)</name>
        <dbReference type="ChEBI" id="CHEBI:57540"/>
    </ligand>
</feature>
<dbReference type="NCBIfam" id="TIGR01357">
    <property type="entry name" value="aroB"/>
    <property type="match status" value="1"/>
</dbReference>
<evidence type="ECO:0000256" key="14">
    <source>
        <dbReference type="ARBA" id="ARBA00022723"/>
    </source>
</evidence>
<evidence type="ECO:0000256" key="29">
    <source>
        <dbReference type="ARBA" id="ARBA00023268"/>
    </source>
</evidence>
<evidence type="ECO:0000256" key="6">
    <source>
        <dbReference type="ARBA" id="ARBA00009948"/>
    </source>
</evidence>
<dbReference type="InterPro" id="IPR006264">
    <property type="entry name" value="EPSP_synthase"/>
</dbReference>
<proteinExistence type="inferred from homology"/>